<dbReference type="KEGG" id="fpu:FPSE_10816"/>
<dbReference type="GeneID" id="20369433"/>
<evidence type="ECO:0000313" key="2">
    <source>
        <dbReference type="EMBL" id="EKJ69003.1"/>
    </source>
</evidence>
<organism evidence="2 3">
    <name type="scientific">Fusarium pseudograminearum (strain CS3096)</name>
    <name type="common">Wheat and barley crown-rot fungus</name>
    <dbReference type="NCBI Taxonomy" id="1028729"/>
    <lineage>
        <taxon>Eukaryota</taxon>
        <taxon>Fungi</taxon>
        <taxon>Dikarya</taxon>
        <taxon>Ascomycota</taxon>
        <taxon>Pezizomycotina</taxon>
        <taxon>Sordariomycetes</taxon>
        <taxon>Hypocreomycetidae</taxon>
        <taxon>Hypocreales</taxon>
        <taxon>Nectriaceae</taxon>
        <taxon>Fusarium</taxon>
    </lineage>
</organism>
<gene>
    <name evidence="2" type="ORF">FPSE_10816</name>
</gene>
<keyword evidence="1" id="KW-0812">Transmembrane</keyword>
<keyword evidence="3" id="KW-1185">Reference proteome</keyword>
<comment type="caution">
    <text evidence="2">The sequence shown here is derived from an EMBL/GenBank/DDBJ whole genome shotgun (WGS) entry which is preliminary data.</text>
</comment>
<dbReference type="EMBL" id="AFNW01000369">
    <property type="protein sequence ID" value="EKJ69003.1"/>
    <property type="molecule type" value="Genomic_DNA"/>
</dbReference>
<reference evidence="2 3" key="1">
    <citation type="journal article" date="2012" name="PLoS Pathog.">
        <title>Comparative pathogenomics reveals horizontally acquired novel virulence genes in fungi infecting cereal hosts.</title>
        <authorList>
            <person name="Gardiner D.M."/>
            <person name="McDonald M.C."/>
            <person name="Covarelli L."/>
            <person name="Solomon P.S."/>
            <person name="Rusu A.G."/>
            <person name="Marshall M."/>
            <person name="Kazan K."/>
            <person name="Chakraborty S."/>
            <person name="McDonald B.A."/>
            <person name="Manners J.M."/>
        </authorList>
    </citation>
    <scope>NUCLEOTIDE SEQUENCE [LARGE SCALE GENOMIC DNA]</scope>
    <source>
        <strain evidence="2 3">CS3096</strain>
    </source>
</reference>
<dbReference type="Proteomes" id="UP000007978">
    <property type="component" value="Chromosome 4"/>
</dbReference>
<evidence type="ECO:0000256" key="1">
    <source>
        <dbReference type="SAM" id="Phobius"/>
    </source>
</evidence>
<protein>
    <submittedName>
        <fullName evidence="2">Uncharacterized protein</fullName>
    </submittedName>
</protein>
<evidence type="ECO:0000313" key="3">
    <source>
        <dbReference type="Proteomes" id="UP000007978"/>
    </source>
</evidence>
<sequence>MLLTPLLVGSLKLFLVEILLVMSFSLIACPLPYSYKLID</sequence>
<dbReference type="HOGENOM" id="CLU_3320124_0_0_1"/>
<keyword evidence="1" id="KW-0472">Membrane</keyword>
<dbReference type="RefSeq" id="XP_009262208.1">
    <property type="nucleotide sequence ID" value="XM_009263933.1"/>
</dbReference>
<proteinExistence type="predicted"/>
<name>K3VA47_FUSPC</name>
<feature type="transmembrane region" description="Helical" evidence="1">
    <location>
        <begin position="12"/>
        <end position="33"/>
    </location>
</feature>
<dbReference type="AlphaFoldDB" id="K3VA47"/>
<accession>K3VA47</accession>
<keyword evidence="1" id="KW-1133">Transmembrane helix</keyword>